<protein>
    <submittedName>
        <fullName evidence="2">Uncharacterized protein</fullName>
    </submittedName>
</protein>
<feature type="compositionally biased region" description="Basic and acidic residues" evidence="1">
    <location>
        <begin position="162"/>
        <end position="175"/>
    </location>
</feature>
<evidence type="ECO:0000313" key="3">
    <source>
        <dbReference type="Proteomes" id="UP000053342"/>
    </source>
</evidence>
<accession>A0A0D2D4Q3</accession>
<reference evidence="2 3" key="1">
    <citation type="submission" date="2015-01" db="EMBL/GenBank/DDBJ databases">
        <title>The Genome Sequence of Exophiala oligosperma CBS72588.</title>
        <authorList>
            <consortium name="The Broad Institute Genomics Platform"/>
            <person name="Cuomo C."/>
            <person name="de Hoog S."/>
            <person name="Gorbushina A."/>
            <person name="Stielow B."/>
            <person name="Teixiera M."/>
            <person name="Abouelleil A."/>
            <person name="Chapman S.B."/>
            <person name="Priest M."/>
            <person name="Young S.K."/>
            <person name="Wortman J."/>
            <person name="Nusbaum C."/>
            <person name="Birren B."/>
        </authorList>
    </citation>
    <scope>NUCLEOTIDE SEQUENCE [LARGE SCALE GENOMIC DNA]</scope>
    <source>
        <strain evidence="2 3">CBS 72588</strain>
    </source>
</reference>
<feature type="compositionally biased region" description="Polar residues" evidence="1">
    <location>
        <begin position="143"/>
        <end position="154"/>
    </location>
</feature>
<organism evidence="2 3">
    <name type="scientific">Exophiala oligosperma</name>
    <dbReference type="NCBI Taxonomy" id="215243"/>
    <lineage>
        <taxon>Eukaryota</taxon>
        <taxon>Fungi</taxon>
        <taxon>Dikarya</taxon>
        <taxon>Ascomycota</taxon>
        <taxon>Pezizomycotina</taxon>
        <taxon>Eurotiomycetes</taxon>
        <taxon>Chaetothyriomycetidae</taxon>
        <taxon>Chaetothyriales</taxon>
        <taxon>Herpotrichiellaceae</taxon>
        <taxon>Exophiala</taxon>
    </lineage>
</organism>
<feature type="region of interest" description="Disordered" evidence="1">
    <location>
        <begin position="126"/>
        <end position="183"/>
    </location>
</feature>
<sequence length="312" mass="35429">MRKPSIPDLIYQKTFPKPKQGDPGSFFAHIHRHIVSEIRVEVQTFFGTIDTLEAQYPGLDYTYPPHRRRLTRHPWHRRLFRVIDELGLTNDEVLSLCQWEGTRAAKERYEREAQTEVKSTIGADIEVAPQGNGPRAIWEDWSRPQSSRTSSDNDTVIELEEGEHKDGSPESRHGSTEPPDDDVMGLVRDAMQARMEARPSGTPLIINQVWEQWLKEALERHEMDVDSVLTAIQSLDFEMISPVVEEDAAVGLTPATTPPLSPSRPARTAHTRNSYDDLHSMVDELQSNNTRLAEDNAAMALFLQRSQTEAAR</sequence>
<dbReference type="EMBL" id="KN847344">
    <property type="protein sequence ID" value="KIW37320.1"/>
    <property type="molecule type" value="Genomic_DNA"/>
</dbReference>
<dbReference type="GeneID" id="27362444"/>
<gene>
    <name evidence="2" type="ORF">PV06_10370</name>
</gene>
<dbReference type="OrthoDB" id="4106209at2759"/>
<dbReference type="Proteomes" id="UP000053342">
    <property type="component" value="Unassembled WGS sequence"/>
</dbReference>
<proteinExistence type="predicted"/>
<feature type="region of interest" description="Disordered" evidence="1">
    <location>
        <begin position="253"/>
        <end position="272"/>
    </location>
</feature>
<evidence type="ECO:0000256" key="1">
    <source>
        <dbReference type="SAM" id="MobiDB-lite"/>
    </source>
</evidence>
<dbReference type="AlphaFoldDB" id="A0A0D2D4Q3"/>
<dbReference type="STRING" id="215243.A0A0D2D4Q3"/>
<name>A0A0D2D4Q3_9EURO</name>
<keyword evidence="3" id="KW-1185">Reference proteome</keyword>
<dbReference type="VEuPathDB" id="FungiDB:PV06_10370"/>
<dbReference type="RefSeq" id="XP_016257536.1">
    <property type="nucleotide sequence ID" value="XM_016411916.1"/>
</dbReference>
<evidence type="ECO:0000313" key="2">
    <source>
        <dbReference type="EMBL" id="KIW37320.1"/>
    </source>
</evidence>
<dbReference type="HOGENOM" id="CLU_048612_1_1_1"/>